<organism evidence="1 2">
    <name type="scientific">Rhizocola hellebori</name>
    <dbReference type="NCBI Taxonomy" id="1392758"/>
    <lineage>
        <taxon>Bacteria</taxon>
        <taxon>Bacillati</taxon>
        <taxon>Actinomycetota</taxon>
        <taxon>Actinomycetes</taxon>
        <taxon>Micromonosporales</taxon>
        <taxon>Micromonosporaceae</taxon>
        <taxon>Rhizocola</taxon>
    </lineage>
</organism>
<protein>
    <submittedName>
        <fullName evidence="1">Uncharacterized protein</fullName>
    </submittedName>
</protein>
<accession>A0A8J3Q5P1</accession>
<dbReference type="EMBL" id="BONY01000009">
    <property type="protein sequence ID" value="GIH03786.1"/>
    <property type="molecule type" value="Genomic_DNA"/>
</dbReference>
<gene>
    <name evidence="1" type="ORF">Rhe02_18530</name>
</gene>
<keyword evidence="2" id="KW-1185">Reference proteome</keyword>
<dbReference type="Proteomes" id="UP000612899">
    <property type="component" value="Unassembled WGS sequence"/>
</dbReference>
<name>A0A8J3Q5P1_9ACTN</name>
<evidence type="ECO:0000313" key="1">
    <source>
        <dbReference type="EMBL" id="GIH03786.1"/>
    </source>
</evidence>
<sequence length="100" mass="11748">MRTVVDKGVYVEAVFTYYSDRTVKVTSQSLKIDGQIFLLSDLGDVWHSESEPESSGSRRKGREIWAIWRGEERMLLRVTDKTRFGQIYRAIQRTLEQHPR</sequence>
<evidence type="ECO:0000313" key="2">
    <source>
        <dbReference type="Proteomes" id="UP000612899"/>
    </source>
</evidence>
<dbReference type="AlphaFoldDB" id="A0A8J3Q5P1"/>
<reference evidence="1" key="1">
    <citation type="submission" date="2021-01" db="EMBL/GenBank/DDBJ databases">
        <title>Whole genome shotgun sequence of Rhizocola hellebori NBRC 109834.</title>
        <authorList>
            <person name="Komaki H."/>
            <person name="Tamura T."/>
        </authorList>
    </citation>
    <scope>NUCLEOTIDE SEQUENCE</scope>
    <source>
        <strain evidence="1">NBRC 109834</strain>
    </source>
</reference>
<comment type="caution">
    <text evidence="1">The sequence shown here is derived from an EMBL/GenBank/DDBJ whole genome shotgun (WGS) entry which is preliminary data.</text>
</comment>
<proteinExistence type="predicted"/>